<feature type="compositionally biased region" description="Basic and acidic residues" evidence="7">
    <location>
        <begin position="20"/>
        <end position="36"/>
    </location>
</feature>
<evidence type="ECO:0000256" key="7">
    <source>
        <dbReference type="SAM" id="MobiDB-lite"/>
    </source>
</evidence>
<dbReference type="AlphaFoldDB" id="A0A6I2KVJ8"/>
<comment type="function">
    <text evidence="6">HflC and HflK could encode or regulate a protease.</text>
</comment>
<comment type="subunit">
    <text evidence="6">HflC and HflK may interact to form a multimeric complex.</text>
</comment>
<feature type="compositionally biased region" description="Basic and acidic residues" evidence="7">
    <location>
        <begin position="421"/>
        <end position="438"/>
    </location>
</feature>
<dbReference type="GO" id="GO:0008233">
    <property type="term" value="F:peptidase activity"/>
    <property type="evidence" value="ECO:0007669"/>
    <property type="project" value="UniProtKB-KW"/>
</dbReference>
<dbReference type="Proteomes" id="UP000433309">
    <property type="component" value="Unassembled WGS sequence"/>
</dbReference>
<gene>
    <name evidence="9" type="primary">hflK</name>
    <name evidence="9" type="ORF">GJ699_03995</name>
</gene>
<dbReference type="CDD" id="cd03404">
    <property type="entry name" value="SPFH_HflK"/>
    <property type="match status" value="1"/>
</dbReference>
<protein>
    <recommendedName>
        <fullName evidence="6">Protein HflK</fullName>
    </recommendedName>
</protein>
<dbReference type="SUPFAM" id="SSF117892">
    <property type="entry name" value="Band 7/SPFH domain"/>
    <property type="match status" value="1"/>
</dbReference>
<keyword evidence="9" id="KW-0378">Hydrolase</keyword>
<dbReference type="InterPro" id="IPR036013">
    <property type="entry name" value="Band_7/SPFH_dom_sf"/>
</dbReference>
<evidence type="ECO:0000256" key="1">
    <source>
        <dbReference type="ARBA" id="ARBA00004167"/>
    </source>
</evidence>
<feature type="region of interest" description="Disordered" evidence="7">
    <location>
        <begin position="397"/>
        <end position="438"/>
    </location>
</feature>
<accession>A0A6I2KVJ8</accession>
<proteinExistence type="inferred from homology"/>
<dbReference type="GO" id="GO:0016020">
    <property type="term" value="C:membrane"/>
    <property type="evidence" value="ECO:0007669"/>
    <property type="project" value="UniProtKB-SubCell"/>
</dbReference>
<comment type="caution">
    <text evidence="9">The sequence shown here is derived from an EMBL/GenBank/DDBJ whole genome shotgun (WGS) entry which is preliminary data.</text>
</comment>
<comment type="subcellular location">
    <subcellularLocation>
        <location evidence="1">Membrane</location>
        <topology evidence="1">Single-pass membrane protein</topology>
    </subcellularLocation>
</comment>
<evidence type="ECO:0000256" key="3">
    <source>
        <dbReference type="ARBA" id="ARBA00022692"/>
    </source>
</evidence>
<feature type="region of interest" description="Disordered" evidence="7">
    <location>
        <begin position="56"/>
        <end position="81"/>
    </location>
</feature>
<evidence type="ECO:0000313" key="9">
    <source>
        <dbReference type="EMBL" id="MRW89137.1"/>
    </source>
</evidence>
<keyword evidence="5" id="KW-0472">Membrane</keyword>
<dbReference type="GO" id="GO:0006508">
    <property type="term" value="P:proteolysis"/>
    <property type="evidence" value="ECO:0007669"/>
    <property type="project" value="UniProtKB-KW"/>
</dbReference>
<evidence type="ECO:0000256" key="5">
    <source>
        <dbReference type="ARBA" id="ARBA00023136"/>
    </source>
</evidence>
<dbReference type="NCBIfam" id="TIGR01933">
    <property type="entry name" value="hflK"/>
    <property type="match status" value="1"/>
</dbReference>
<dbReference type="SMART" id="SM00244">
    <property type="entry name" value="PHB"/>
    <property type="match status" value="1"/>
</dbReference>
<evidence type="ECO:0000256" key="2">
    <source>
        <dbReference type="ARBA" id="ARBA00006971"/>
    </source>
</evidence>
<evidence type="ECO:0000256" key="6">
    <source>
        <dbReference type="RuleBase" id="RU364113"/>
    </source>
</evidence>
<sequence>MRVSSLMKRLGLKLSLNDPRWGKDNKPQANEGKKPGEGPPDMEQLWRDFNQKLNGLFGQKRPNGDNNNGGGDGGAPRPDISGGVRATAGAIGAVVALIWLASGSFIVQEGQTGVVYTFGKVSHTTGSGFNWRWPYPFQSDETVKVSQMRMVEIGYRGNIKNKQTRESLMLTDDENIIDIQFAVQFKLNNPVAWLMNNRDEEDTVRQVAETSIREIVGRNKMDFVLYEGRDKVAFETQQLMQQILDRYASGVLISSVTLQAVQPPEQVQVAFDDAVKAGQDLERQKNEGQAYANDIIPKARGYASRLQQEAEAYRSMVVENATGNASRFKQVLVEYQKAPAVTRDRMYLDTMQQIFSSASKVMVDAKTGSNLLYLPLDKLIAQAAATDAQAAAARAAAQAAANPPSSTTALPSDLMPSVEVNRVRDPRSRDSLRDRESR</sequence>
<dbReference type="EMBL" id="WKJK01000002">
    <property type="protein sequence ID" value="MRW89137.1"/>
    <property type="molecule type" value="Genomic_DNA"/>
</dbReference>
<dbReference type="PANTHER" id="PTHR43327">
    <property type="entry name" value="STOMATIN-LIKE PROTEIN 2, MITOCHONDRIAL"/>
    <property type="match status" value="1"/>
</dbReference>
<feature type="domain" description="Band 7" evidence="8">
    <location>
        <begin position="102"/>
        <end position="275"/>
    </location>
</feature>
<dbReference type="Gene3D" id="3.30.479.30">
    <property type="entry name" value="Band 7 domain"/>
    <property type="match status" value="1"/>
</dbReference>
<dbReference type="PANTHER" id="PTHR43327:SF2">
    <property type="entry name" value="MODULATOR OF FTSH PROTEASE HFLK"/>
    <property type="match status" value="1"/>
</dbReference>
<dbReference type="InterPro" id="IPR010201">
    <property type="entry name" value="HflK"/>
</dbReference>
<keyword evidence="10" id="KW-1185">Reference proteome</keyword>
<comment type="similarity">
    <text evidence="2 6">Belongs to the band 7/mec-2 family. HflK subfamily.</text>
</comment>
<keyword evidence="9" id="KW-0645">Protease</keyword>
<feature type="region of interest" description="Disordered" evidence="7">
    <location>
        <begin position="16"/>
        <end position="43"/>
    </location>
</feature>
<dbReference type="InterPro" id="IPR001107">
    <property type="entry name" value="Band_7"/>
</dbReference>
<dbReference type="InterPro" id="IPR050710">
    <property type="entry name" value="Band7/mec-2_domain"/>
</dbReference>
<reference evidence="9 10" key="1">
    <citation type="submission" date="2019-11" db="EMBL/GenBank/DDBJ databases">
        <title>Novel species isolated from a subtropical stream in China.</title>
        <authorList>
            <person name="Lu H."/>
        </authorList>
    </citation>
    <scope>NUCLEOTIDE SEQUENCE [LARGE SCALE GENOMIC DNA]</scope>
    <source>
        <strain evidence="9 10">FT80W</strain>
    </source>
</reference>
<organism evidence="9 10">
    <name type="scientific">Duganella guangzhouensis</name>
    <dbReference type="NCBI Taxonomy" id="2666084"/>
    <lineage>
        <taxon>Bacteria</taxon>
        <taxon>Pseudomonadati</taxon>
        <taxon>Pseudomonadota</taxon>
        <taxon>Betaproteobacteria</taxon>
        <taxon>Burkholderiales</taxon>
        <taxon>Oxalobacteraceae</taxon>
        <taxon>Telluria group</taxon>
        <taxon>Duganella</taxon>
    </lineage>
</organism>
<keyword evidence="4" id="KW-1133">Transmembrane helix</keyword>
<keyword evidence="3" id="KW-0812">Transmembrane</keyword>
<evidence type="ECO:0000259" key="8">
    <source>
        <dbReference type="SMART" id="SM00244"/>
    </source>
</evidence>
<name>A0A6I2KVJ8_9BURK</name>
<evidence type="ECO:0000256" key="4">
    <source>
        <dbReference type="ARBA" id="ARBA00022989"/>
    </source>
</evidence>
<evidence type="ECO:0000313" key="10">
    <source>
        <dbReference type="Proteomes" id="UP000433309"/>
    </source>
</evidence>
<dbReference type="Pfam" id="PF01145">
    <property type="entry name" value="Band_7"/>
    <property type="match status" value="1"/>
</dbReference>
<dbReference type="InterPro" id="IPR020980">
    <property type="entry name" value="Membrane_HflK_N"/>
</dbReference>
<dbReference type="Pfam" id="PF12221">
    <property type="entry name" value="HflK_N"/>
    <property type="match status" value="1"/>
</dbReference>